<dbReference type="RefSeq" id="WP_095372631.1">
    <property type="nucleotide sequence ID" value="NZ_CP022983.1"/>
</dbReference>
<reference evidence="2 3" key="1">
    <citation type="submission" date="2017-08" db="EMBL/GenBank/DDBJ databases">
        <title>Complete Genome Sequence of Bacillus kochii Oregon-R-modENCODE STRAIN BDGP4, isolated from Drosophila melanogaster gut.</title>
        <authorList>
            <person name="Wan K.H."/>
            <person name="Yu C."/>
            <person name="Park S."/>
            <person name="Hammonds A.S."/>
            <person name="Booth B.W."/>
            <person name="Celniker S.E."/>
        </authorList>
    </citation>
    <scope>NUCLEOTIDE SEQUENCE [LARGE SCALE GENOMIC DNA]</scope>
    <source>
        <strain evidence="2 3">BDGP4</strain>
    </source>
</reference>
<dbReference type="SUPFAM" id="SSF47413">
    <property type="entry name" value="lambda repressor-like DNA-binding domains"/>
    <property type="match status" value="1"/>
</dbReference>
<dbReference type="CDD" id="cd00093">
    <property type="entry name" value="HTH_XRE"/>
    <property type="match status" value="1"/>
</dbReference>
<keyword evidence="3" id="KW-1185">Reference proteome</keyword>
<dbReference type="Pfam" id="PF01381">
    <property type="entry name" value="HTH_3"/>
    <property type="match status" value="1"/>
</dbReference>
<gene>
    <name evidence="2" type="ORF">CKF48_18240</name>
</gene>
<name>A0A248TLI4_9BACI</name>
<dbReference type="InterPro" id="IPR010982">
    <property type="entry name" value="Lambda_DNA-bd_dom_sf"/>
</dbReference>
<dbReference type="AlphaFoldDB" id="A0A248TLI4"/>
<dbReference type="OrthoDB" id="2941545at2"/>
<dbReference type="SMART" id="SM00530">
    <property type="entry name" value="HTH_XRE"/>
    <property type="match status" value="1"/>
</dbReference>
<dbReference type="InterPro" id="IPR001387">
    <property type="entry name" value="Cro/C1-type_HTH"/>
</dbReference>
<evidence type="ECO:0000259" key="1">
    <source>
        <dbReference type="PROSITE" id="PS50943"/>
    </source>
</evidence>
<evidence type="ECO:0000313" key="3">
    <source>
        <dbReference type="Proteomes" id="UP000215137"/>
    </source>
</evidence>
<dbReference type="Proteomes" id="UP000215137">
    <property type="component" value="Chromosome"/>
</dbReference>
<feature type="domain" description="HTH cro/C1-type" evidence="1">
    <location>
        <begin position="6"/>
        <end position="37"/>
    </location>
</feature>
<dbReference type="Gene3D" id="1.10.260.40">
    <property type="entry name" value="lambda repressor-like DNA-binding domains"/>
    <property type="match status" value="1"/>
</dbReference>
<accession>A0A248TLI4</accession>
<sequence length="78" mass="9010">MNRELLKQLRQLAGLSQKQLAKKVGVHESLISKIESGAFQMQPVLEHRIREVYYSCKITEKDIEFLTGRSDNENGTNY</sequence>
<dbReference type="GO" id="GO:0003677">
    <property type="term" value="F:DNA binding"/>
    <property type="evidence" value="ECO:0007669"/>
    <property type="project" value="InterPro"/>
</dbReference>
<protein>
    <recommendedName>
        <fullName evidence="1">HTH cro/C1-type domain-containing protein</fullName>
    </recommendedName>
</protein>
<dbReference type="EMBL" id="CP022983">
    <property type="protein sequence ID" value="ASV69067.1"/>
    <property type="molecule type" value="Genomic_DNA"/>
</dbReference>
<dbReference type="KEGG" id="bko:CKF48_18240"/>
<proteinExistence type="predicted"/>
<dbReference type="PROSITE" id="PS50943">
    <property type="entry name" value="HTH_CROC1"/>
    <property type="match status" value="1"/>
</dbReference>
<organism evidence="2 3">
    <name type="scientific">Cytobacillus kochii</name>
    <dbReference type="NCBI Taxonomy" id="859143"/>
    <lineage>
        <taxon>Bacteria</taxon>
        <taxon>Bacillati</taxon>
        <taxon>Bacillota</taxon>
        <taxon>Bacilli</taxon>
        <taxon>Bacillales</taxon>
        <taxon>Bacillaceae</taxon>
        <taxon>Cytobacillus</taxon>
    </lineage>
</organism>
<evidence type="ECO:0000313" key="2">
    <source>
        <dbReference type="EMBL" id="ASV69067.1"/>
    </source>
</evidence>